<dbReference type="Proteomes" id="UP000515808">
    <property type="component" value="Chromosome"/>
</dbReference>
<dbReference type="SMART" id="SM00490">
    <property type="entry name" value="HELICc"/>
    <property type="match status" value="1"/>
</dbReference>
<dbReference type="Gene3D" id="3.40.50.300">
    <property type="entry name" value="P-loop containing nucleotide triphosphate hydrolases"/>
    <property type="match status" value="2"/>
</dbReference>
<organism evidence="7 8">
    <name type="scientific">Polaribacter pectinis</name>
    <dbReference type="NCBI Taxonomy" id="2738844"/>
    <lineage>
        <taxon>Bacteria</taxon>
        <taxon>Pseudomonadati</taxon>
        <taxon>Bacteroidota</taxon>
        <taxon>Flavobacteriia</taxon>
        <taxon>Flavobacteriales</taxon>
        <taxon>Flavobacteriaceae</taxon>
    </lineage>
</organism>
<name>A0A7G9L8F5_9FLAO</name>
<evidence type="ECO:0000256" key="1">
    <source>
        <dbReference type="ARBA" id="ARBA00022741"/>
    </source>
</evidence>
<accession>A0A7G9L8F5</accession>
<dbReference type="SUPFAM" id="SSF52540">
    <property type="entry name" value="P-loop containing nucleoside triphosphate hydrolases"/>
    <property type="match status" value="1"/>
</dbReference>
<dbReference type="InterPro" id="IPR027417">
    <property type="entry name" value="P-loop_NTPase"/>
</dbReference>
<dbReference type="InterPro" id="IPR011545">
    <property type="entry name" value="DEAD/DEAH_box_helicase_dom"/>
</dbReference>
<evidence type="ECO:0000256" key="2">
    <source>
        <dbReference type="ARBA" id="ARBA00022801"/>
    </source>
</evidence>
<dbReference type="Pfam" id="PF00271">
    <property type="entry name" value="Helicase_C"/>
    <property type="match status" value="1"/>
</dbReference>
<feature type="domain" description="Helicase ATP-binding" evidence="5">
    <location>
        <begin position="109"/>
        <end position="244"/>
    </location>
</feature>
<dbReference type="PANTHER" id="PTHR12131">
    <property type="entry name" value="ATP-DEPENDENT RNA AND DNA HELICASE"/>
    <property type="match status" value="1"/>
</dbReference>
<sequence length="726" mass="85252">MINKIIEEIEFSENLNGDETFEIYKECSILILENRHLAEKLIINILNNKDKFDSKFEEILTDLVESVGFYPYLEKESLVPTTTDALIRKNYYHSDYLNKYFHEEQKYLLSLLESEKNIIVSAPTSFGKSLLFEEIISSNKYSNIIIIQPTLALLDETRKKLLKYNNDYKIIVRTSQEPSTEKGNIFLFTAERVNEYNQFPKIDFFVIDEFYKLSGQRDDERSSSLNNAFYYILKKYNPKFYLLGPNIDGISEGFEQKYNATFHRSDYSLVDSKEINIYENHKDKFGVRGKKADFKEEVLFELLYELRDQQTIIYCSSPNRVRGVSKKFSIYLKEKNVPKSEVNYPLKEWIEEYITKGWSLLKCLNYDIGIHDGALQKHITTSIIDYFNEDKLKYLFCTSTIIEGVNTSAKNIIYFDSTKGGRDIDYFDYSNIKGRAGRMMVHFVGNVYNFNPPPIKKQIIIDIPFYQQNPIKDEVLIQIDKSEVKNKNSTQFKAIDSIPEGEKNIIMRNGVKVQGQRNIFDTLRSDIDDNYELISWDNFPKYEQLKYIFDLAWDNLIVEGETTRPMTAKRLTFMTFNYGLEQNINQLINSNFSYIRNLSSNRNKSDNDLMDIAIQGVFQILKHWFQYKVPKWLSVINEIQKFVCEERGLRAGNYSFYSNHIENDFLPENLSILSEYGIPRSAIKKLGVNIPKDLNQDLILEFIKENKLHLSKSLMKYEKNKVLNNL</sequence>
<dbReference type="AlphaFoldDB" id="A0A7G9L8F5"/>
<dbReference type="InterPro" id="IPR050699">
    <property type="entry name" value="RNA-DNA_Helicase"/>
</dbReference>
<dbReference type="SMART" id="SM00487">
    <property type="entry name" value="DEXDc"/>
    <property type="match status" value="1"/>
</dbReference>
<gene>
    <name evidence="7" type="ORF">H9W90_11975</name>
</gene>
<dbReference type="Pfam" id="PF00270">
    <property type="entry name" value="DEAD"/>
    <property type="match status" value="1"/>
</dbReference>
<keyword evidence="2" id="KW-0378">Hydrolase</keyword>
<dbReference type="GO" id="GO:0016787">
    <property type="term" value="F:hydrolase activity"/>
    <property type="evidence" value="ECO:0007669"/>
    <property type="project" value="UniProtKB-KW"/>
</dbReference>
<evidence type="ECO:0000313" key="7">
    <source>
        <dbReference type="EMBL" id="QNM84904.1"/>
    </source>
</evidence>
<dbReference type="PANTHER" id="PTHR12131:SF1">
    <property type="entry name" value="ATP-DEPENDENT RNA HELICASE SUPV3L1, MITOCHONDRIAL-RELATED"/>
    <property type="match status" value="1"/>
</dbReference>
<keyword evidence="3 7" id="KW-0347">Helicase</keyword>
<evidence type="ECO:0000313" key="8">
    <source>
        <dbReference type="Proteomes" id="UP000515808"/>
    </source>
</evidence>
<keyword evidence="4" id="KW-0067">ATP-binding</keyword>
<evidence type="ECO:0000256" key="3">
    <source>
        <dbReference type="ARBA" id="ARBA00022806"/>
    </source>
</evidence>
<dbReference type="PROSITE" id="PS51194">
    <property type="entry name" value="HELICASE_CTER"/>
    <property type="match status" value="1"/>
</dbReference>
<evidence type="ECO:0000256" key="4">
    <source>
        <dbReference type="ARBA" id="ARBA00022840"/>
    </source>
</evidence>
<dbReference type="GO" id="GO:0003676">
    <property type="term" value="F:nucleic acid binding"/>
    <property type="evidence" value="ECO:0007669"/>
    <property type="project" value="InterPro"/>
</dbReference>
<reference evidence="7 8" key="1">
    <citation type="submission" date="2020-08" db="EMBL/GenBank/DDBJ databases">
        <title>Polaribacter sp. L12M9 isolated from gut of the Korean scallop.</title>
        <authorList>
            <person name="Jeong Y.S."/>
        </authorList>
    </citation>
    <scope>NUCLEOTIDE SEQUENCE [LARGE SCALE GENOMIC DNA]</scope>
    <source>
        <strain evidence="7 8">L12M9</strain>
    </source>
</reference>
<evidence type="ECO:0000259" key="6">
    <source>
        <dbReference type="PROSITE" id="PS51194"/>
    </source>
</evidence>
<dbReference type="KEGG" id="ppec:H9W90_11975"/>
<protein>
    <submittedName>
        <fullName evidence="7">DEAD/DEAH box helicase</fullName>
    </submittedName>
</protein>
<dbReference type="PROSITE" id="PS51192">
    <property type="entry name" value="HELICASE_ATP_BIND_1"/>
    <property type="match status" value="1"/>
</dbReference>
<keyword evidence="8" id="KW-1185">Reference proteome</keyword>
<feature type="domain" description="Helicase C-terminal" evidence="6">
    <location>
        <begin position="298"/>
        <end position="483"/>
    </location>
</feature>
<dbReference type="GO" id="GO:0005524">
    <property type="term" value="F:ATP binding"/>
    <property type="evidence" value="ECO:0007669"/>
    <property type="project" value="UniProtKB-KW"/>
</dbReference>
<keyword evidence="1" id="KW-0547">Nucleotide-binding</keyword>
<dbReference type="EMBL" id="CP060695">
    <property type="protein sequence ID" value="QNM84904.1"/>
    <property type="molecule type" value="Genomic_DNA"/>
</dbReference>
<evidence type="ECO:0000259" key="5">
    <source>
        <dbReference type="PROSITE" id="PS51192"/>
    </source>
</evidence>
<dbReference type="InterPro" id="IPR001650">
    <property type="entry name" value="Helicase_C-like"/>
</dbReference>
<dbReference type="RefSeq" id="WP_187481824.1">
    <property type="nucleotide sequence ID" value="NZ_CP060695.1"/>
</dbReference>
<dbReference type="GO" id="GO:0004386">
    <property type="term" value="F:helicase activity"/>
    <property type="evidence" value="ECO:0007669"/>
    <property type="project" value="UniProtKB-KW"/>
</dbReference>
<proteinExistence type="predicted"/>
<dbReference type="InterPro" id="IPR014001">
    <property type="entry name" value="Helicase_ATP-bd"/>
</dbReference>